<dbReference type="Proteomes" id="UP000008312">
    <property type="component" value="Unassembled WGS sequence"/>
</dbReference>
<dbReference type="RefSeq" id="XP_012893614.1">
    <property type="nucleotide sequence ID" value="XM_013038160.1"/>
</dbReference>
<keyword evidence="1" id="KW-1133">Transmembrane helix</keyword>
<keyword evidence="1" id="KW-0812">Transmembrane</keyword>
<proteinExistence type="predicted"/>
<dbReference type="InParanoid" id="D8LUS7"/>
<sequence length="275" mass="30547">MYCMSSHGKHICIAVHEFHDCCFSYLIIQSVLAQLGLIFVYANRLGMFLQKRFERQFDYTGDIPIPVCFNSRKPSYYVHTKQCIQEYDLFTGGLISTIPSGVPSNRSVVQLLSSFSKKGQEYVVACQDNIALTIYDMTRHHYVATTDGVEESFSGVFAATHGGINPSGFACGYNAQEMGGYCLTGMMSEYDLSQSKIKYDIYVTAAACSYRGCTLAVGTSDSLVLLYQIGKRGFGDVPEDEQEEEDYRSDRVRIVMHSRSDAGEGFGYASWIGGA</sequence>
<accession>D8LUS7</accession>
<keyword evidence="1" id="KW-0472">Membrane</keyword>
<dbReference type="InterPro" id="IPR036322">
    <property type="entry name" value="WD40_repeat_dom_sf"/>
</dbReference>
<dbReference type="AlphaFoldDB" id="D8LUS7"/>
<dbReference type="SUPFAM" id="SSF50978">
    <property type="entry name" value="WD40 repeat-like"/>
    <property type="match status" value="1"/>
</dbReference>
<dbReference type="GeneID" id="24917352"/>
<protein>
    <submittedName>
        <fullName evidence="2">Uncharacterized protein</fullName>
    </submittedName>
</protein>
<gene>
    <name evidence="2" type="ORF">GSBLH_T00000029001</name>
</gene>
<evidence type="ECO:0000256" key="1">
    <source>
        <dbReference type="SAM" id="Phobius"/>
    </source>
</evidence>
<keyword evidence="3" id="KW-1185">Reference proteome</keyword>
<name>D8LUS7_BLAHO</name>
<reference evidence="2" key="1">
    <citation type="submission" date="2010-02" db="EMBL/GenBank/DDBJ databases">
        <title>Sequencing and annotation of the Blastocystis hominis genome.</title>
        <authorList>
            <person name="Wincker P."/>
        </authorList>
    </citation>
    <scope>NUCLEOTIDE SEQUENCE</scope>
    <source>
        <strain evidence="2">Singapore isolate B</strain>
    </source>
</reference>
<dbReference type="EMBL" id="FN668638">
    <property type="protein sequence ID" value="CBK19566.2"/>
    <property type="molecule type" value="Genomic_DNA"/>
</dbReference>
<organism evidence="2">
    <name type="scientific">Blastocystis hominis</name>
    <dbReference type="NCBI Taxonomy" id="12968"/>
    <lineage>
        <taxon>Eukaryota</taxon>
        <taxon>Sar</taxon>
        <taxon>Stramenopiles</taxon>
        <taxon>Bigyra</taxon>
        <taxon>Opalozoa</taxon>
        <taxon>Opalinata</taxon>
        <taxon>Blastocystidae</taxon>
        <taxon>Blastocystis</taxon>
    </lineage>
</organism>
<feature type="transmembrane region" description="Helical" evidence="1">
    <location>
        <begin position="23"/>
        <end position="42"/>
    </location>
</feature>
<evidence type="ECO:0000313" key="3">
    <source>
        <dbReference type="Proteomes" id="UP000008312"/>
    </source>
</evidence>
<evidence type="ECO:0000313" key="2">
    <source>
        <dbReference type="EMBL" id="CBK19566.2"/>
    </source>
</evidence>